<reference evidence="3" key="1">
    <citation type="submission" date="2016-06" db="UniProtKB">
        <authorList>
            <consortium name="WormBaseParasite"/>
        </authorList>
    </citation>
    <scope>IDENTIFICATION</scope>
</reference>
<dbReference type="Proteomes" id="UP000272942">
    <property type="component" value="Unassembled WGS sequence"/>
</dbReference>
<reference evidence="1 2" key="2">
    <citation type="submission" date="2018-11" db="EMBL/GenBank/DDBJ databases">
        <authorList>
            <consortium name="Pathogen Informatics"/>
        </authorList>
    </citation>
    <scope>NUCLEOTIDE SEQUENCE [LARGE SCALE GENOMIC DNA]</scope>
    <source>
        <strain evidence="1 2">Egypt</strain>
    </source>
</reference>
<keyword evidence="2" id="KW-1185">Reference proteome</keyword>
<accession>A0A183A8U1</accession>
<evidence type="ECO:0000313" key="3">
    <source>
        <dbReference type="WBParaSite" id="ECPE_0000337901-mRNA-1"/>
    </source>
</evidence>
<dbReference type="OrthoDB" id="6263279at2759"/>
<gene>
    <name evidence="1" type="ORF">ECPE_LOCUS3376</name>
</gene>
<organism evidence="3">
    <name type="scientific">Echinostoma caproni</name>
    <dbReference type="NCBI Taxonomy" id="27848"/>
    <lineage>
        <taxon>Eukaryota</taxon>
        <taxon>Metazoa</taxon>
        <taxon>Spiralia</taxon>
        <taxon>Lophotrochozoa</taxon>
        <taxon>Platyhelminthes</taxon>
        <taxon>Trematoda</taxon>
        <taxon>Digenea</taxon>
        <taxon>Plagiorchiida</taxon>
        <taxon>Echinostomata</taxon>
        <taxon>Echinostomatoidea</taxon>
        <taxon>Echinostomatidae</taxon>
        <taxon>Echinostoma</taxon>
    </lineage>
</organism>
<name>A0A183A8U1_9TREM</name>
<evidence type="ECO:0000313" key="1">
    <source>
        <dbReference type="EMBL" id="VDP69322.1"/>
    </source>
</evidence>
<dbReference type="EMBL" id="UZAN01040339">
    <property type="protein sequence ID" value="VDP69322.1"/>
    <property type="molecule type" value="Genomic_DNA"/>
</dbReference>
<dbReference type="AlphaFoldDB" id="A0A183A8U1"/>
<sequence>MCFPVDVSLYPYEVRWMPLLLFVRDEGYMPPIASSSIIRYLNVFRATLRPTSGTKQLLDKLQLTVDEIVNCTGMDAIRENLPLSVTNNEVFTPGNSYSGDTSETGLEPMCATECGLIWLGFRSERFWDRLSYLLTTADGKKHLDHECGLNLRNSKKLLIEFEIEYALNVPTGAAAAVAAQTVCLSSPFWARRVRLGVQLNLLSSKHAPLLLYHPQILFRDEPFEEEHDAENWSNPEELDARFGDVESKAFFYCTLRARMPQSLVPRPVRFTGPQYRVELELLSKWRGHLGSAYKTEPARMNTPWTVLTENFHRMREGVTGSAPPVSSPIFFRSESVMSSSSLVTEAFNSIEQFDEPVKEDLSIYHCVALPLNALSDVALQTRPIDLINSTHLRTDEIGLPIPTNKAWLIHTIESNIEILWKSRLHGRPMTASDMRGLMNADNQAGRINTILPDPRFYRFGRFILSAHIPEPIPLDKPAASPDVIIPKSPAPPKSWYGNSFSTTGSIAGLLWCHNIRLDVSLSEFSASNRVKTANSILSVGKLTPQGRLCIRCRDDGNSGMQCKSIFGRRVSQPLISRQSNPTVNKNARLNALSEEPDQAEVEIMNVLRRASVPELSTPQYLRSLNGDVLQSAQRMCTLPMEPIAIQIKGWVHYHPLHGVRIHDPGSHLKKIHMEPQQSSIIFFRPGRFWICGLMGLVPETLPLPSVNATDLAAFNLPSPANVETIRFSPAGITIHVLDHVRPTTSS</sequence>
<dbReference type="WBParaSite" id="ECPE_0000337901-mRNA-1">
    <property type="protein sequence ID" value="ECPE_0000337901-mRNA-1"/>
    <property type="gene ID" value="ECPE_0000337901"/>
</dbReference>
<proteinExistence type="predicted"/>
<protein>
    <submittedName>
        <fullName evidence="3">Arrestin_N domain-containing protein</fullName>
    </submittedName>
</protein>
<evidence type="ECO:0000313" key="2">
    <source>
        <dbReference type="Proteomes" id="UP000272942"/>
    </source>
</evidence>